<evidence type="ECO:0000256" key="2">
    <source>
        <dbReference type="PIRSR" id="PIRSR637460-2"/>
    </source>
</evidence>
<comment type="caution">
    <text evidence="4">The sequence shown here is derived from an EMBL/GenBank/DDBJ whole genome shotgun (WGS) entry which is preliminary data.</text>
</comment>
<name>A0A5B2W4V5_9PSEU</name>
<dbReference type="SUPFAM" id="SSF52266">
    <property type="entry name" value="SGNH hydrolase"/>
    <property type="match status" value="1"/>
</dbReference>
<feature type="active site" evidence="1">
    <location>
        <position position="309"/>
    </location>
</feature>
<dbReference type="GO" id="GO:0016788">
    <property type="term" value="F:hydrolase activity, acting on ester bonds"/>
    <property type="evidence" value="ECO:0007669"/>
    <property type="project" value="InterPro"/>
</dbReference>
<dbReference type="RefSeq" id="WP_149855239.1">
    <property type="nucleotide sequence ID" value="NZ_VUOB01000129.1"/>
</dbReference>
<dbReference type="InterPro" id="IPR037460">
    <property type="entry name" value="SEST-like"/>
</dbReference>
<dbReference type="InterPro" id="IPR013830">
    <property type="entry name" value="SGNH_hydro"/>
</dbReference>
<keyword evidence="2" id="KW-1015">Disulfide bond</keyword>
<dbReference type="Pfam" id="PF13472">
    <property type="entry name" value="Lipase_GDSL_2"/>
    <property type="match status" value="1"/>
</dbReference>
<feature type="disulfide bond" evidence="2">
    <location>
        <begin position="71"/>
        <end position="95"/>
    </location>
</feature>
<evidence type="ECO:0000256" key="1">
    <source>
        <dbReference type="PIRSR" id="PIRSR637460-1"/>
    </source>
</evidence>
<sequence length="350" mass="37192">MPALPRRSLTILLLVPVLAVLAIVSDHPFPAPIGPGPDAPRAVVALGDSTMSGEGAGSYEAGTNGENGDWCHRSTKAAVHETGLGGDITTINLACSGAKAENVGLGNAVQNTEGSQARRLGQLAGHYRVQAVVVAVGANDDPHFADVLNTCVQAWFGHRDDCAAQLAKTWLGRVNTMVPKVEKALRDIRKVMREAGYLDSSYTLVAQSYAAPVGPDLPANLQNLAGCPLRTADLSWVRDTGVEQLADGIRTAARRVNARYLDLSHAGTKHEACAGGGNDHSEWFTRLTVDWQGLADTARAGHSLQESFHPNDRGHAQFGRCLGLFLNTTDQQASCQTDQNGNLHPVAQRD</sequence>
<dbReference type="EMBL" id="VUOB01000129">
    <property type="protein sequence ID" value="KAA2246761.1"/>
    <property type="molecule type" value="Genomic_DNA"/>
</dbReference>
<dbReference type="OrthoDB" id="3498399at2"/>
<dbReference type="GO" id="GO:0006629">
    <property type="term" value="P:lipid metabolic process"/>
    <property type="evidence" value="ECO:0007669"/>
    <property type="project" value="TreeGrafter"/>
</dbReference>
<dbReference type="AlphaFoldDB" id="A0A5B2W4V5"/>
<feature type="domain" description="SGNH hydrolase-type esterase" evidence="3">
    <location>
        <begin position="45"/>
        <end position="316"/>
    </location>
</feature>
<dbReference type="Proteomes" id="UP000323454">
    <property type="component" value="Unassembled WGS sequence"/>
</dbReference>
<keyword evidence="5" id="KW-1185">Reference proteome</keyword>
<protein>
    <recommendedName>
        <fullName evidence="3">SGNH hydrolase-type esterase domain-containing protein</fullName>
    </recommendedName>
</protein>
<organism evidence="4 5">
    <name type="scientific">Solihabitans fulvus</name>
    <dbReference type="NCBI Taxonomy" id="1892852"/>
    <lineage>
        <taxon>Bacteria</taxon>
        <taxon>Bacillati</taxon>
        <taxon>Actinomycetota</taxon>
        <taxon>Actinomycetes</taxon>
        <taxon>Pseudonocardiales</taxon>
        <taxon>Pseudonocardiaceae</taxon>
        <taxon>Solihabitans</taxon>
    </lineage>
</organism>
<evidence type="ECO:0000259" key="3">
    <source>
        <dbReference type="Pfam" id="PF13472"/>
    </source>
</evidence>
<accession>A0A5B2W4V5</accession>
<evidence type="ECO:0000313" key="5">
    <source>
        <dbReference type="Proteomes" id="UP000323454"/>
    </source>
</evidence>
<proteinExistence type="predicted"/>
<dbReference type="Gene3D" id="3.40.50.1110">
    <property type="entry name" value="SGNH hydrolase"/>
    <property type="match status" value="1"/>
</dbReference>
<dbReference type="PANTHER" id="PTHR37981:SF1">
    <property type="entry name" value="SGNH HYDROLASE-TYPE ESTERASE DOMAIN-CONTAINING PROTEIN"/>
    <property type="match status" value="1"/>
</dbReference>
<reference evidence="4 5" key="1">
    <citation type="submission" date="2019-09" db="EMBL/GenBank/DDBJ databases">
        <title>Goodfellowia gen. nov., a new genus of the Pseudonocardineae related to Actinoalloteichus, containing Goodfellowia coeruleoviolacea gen. nov., comb. nov. gen. nov., comb. nov.</title>
        <authorList>
            <person name="Labeda D."/>
        </authorList>
    </citation>
    <scope>NUCLEOTIDE SEQUENCE [LARGE SCALE GENOMIC DNA]</scope>
    <source>
        <strain evidence="4 5">AN110305</strain>
    </source>
</reference>
<dbReference type="PANTHER" id="PTHR37981">
    <property type="entry name" value="LIPASE 2"/>
    <property type="match status" value="1"/>
</dbReference>
<reference evidence="4 5" key="2">
    <citation type="submission" date="2019-09" db="EMBL/GenBank/DDBJ databases">
        <authorList>
            <person name="Jin C."/>
        </authorList>
    </citation>
    <scope>NUCLEOTIDE SEQUENCE [LARGE SCALE GENOMIC DNA]</scope>
    <source>
        <strain evidence="4 5">AN110305</strain>
    </source>
</reference>
<dbReference type="InterPro" id="IPR036514">
    <property type="entry name" value="SGNH_hydro_sf"/>
</dbReference>
<feature type="active site" description="Nucleophile" evidence="1">
    <location>
        <position position="49"/>
    </location>
</feature>
<evidence type="ECO:0000313" key="4">
    <source>
        <dbReference type="EMBL" id="KAA2246761.1"/>
    </source>
</evidence>
<feature type="disulfide bond" evidence="2">
    <location>
        <begin position="151"/>
        <end position="162"/>
    </location>
</feature>
<gene>
    <name evidence="4" type="ORF">F0L68_40555</name>
</gene>